<organism evidence="3 4">
    <name type="scientific">Caenorhabditis bovis</name>
    <dbReference type="NCBI Taxonomy" id="2654633"/>
    <lineage>
        <taxon>Eukaryota</taxon>
        <taxon>Metazoa</taxon>
        <taxon>Ecdysozoa</taxon>
        <taxon>Nematoda</taxon>
        <taxon>Chromadorea</taxon>
        <taxon>Rhabditida</taxon>
        <taxon>Rhabditina</taxon>
        <taxon>Rhabditomorpha</taxon>
        <taxon>Rhabditoidea</taxon>
        <taxon>Rhabditidae</taxon>
        <taxon>Peloderinae</taxon>
        <taxon>Caenorhabditis</taxon>
    </lineage>
</organism>
<reference evidence="3 4" key="1">
    <citation type="submission" date="2020-04" db="EMBL/GenBank/DDBJ databases">
        <authorList>
            <person name="Laetsch R D."/>
            <person name="Stevens L."/>
            <person name="Kumar S."/>
            <person name="Blaxter L. M."/>
        </authorList>
    </citation>
    <scope>NUCLEOTIDE SEQUENCE [LARGE SCALE GENOMIC DNA]</scope>
</reference>
<dbReference type="CDD" id="cd07990">
    <property type="entry name" value="LPLAT_LCLAT1-like"/>
    <property type="match status" value="1"/>
</dbReference>
<sequence length="369" mass="43164">MKSPKGVIFAFLVFASSLLGAIFLLFPLIPLAHFKPKLWRTAADRLVGFWLTFPCSLVEWVFGVKFRVSGDLIRRDEPAILIMNHRTRLDWLFLWNALYKMDPWLLISEKISLKAPLKRIPGAGWAMSCGSYIFLERNFENDKPELEKMIKYYAEMGKNYQILLFVEGTDKGERATNLSHAYADKMGLERYEHVLHPRTTGFTFLLDLMKKEYKLKNVYDLTIAYDGEIIDTEMKMVKEGLFPKKVHVDVKRVEIEDILEENPSQWLTQLWKSKEDRLRRFYDQNEENRVLEASGDRFVWPEALTGTGYVVAFSFWCVATLCWILYIYSSIWVKMYAIAAIGFYLLCLKFFNGAEHLFIQWAAEKSKAE</sequence>
<keyword evidence="1" id="KW-1133">Transmembrane helix</keyword>
<keyword evidence="4" id="KW-1185">Reference proteome</keyword>
<dbReference type="AlphaFoldDB" id="A0A8S1EAB4"/>
<dbReference type="PANTHER" id="PTHR10983">
    <property type="entry name" value="1-ACYLGLYCEROL-3-PHOSPHATE ACYLTRANSFERASE-RELATED"/>
    <property type="match status" value="1"/>
</dbReference>
<comment type="caution">
    <text evidence="3">The sequence shown here is derived from an EMBL/GenBank/DDBJ whole genome shotgun (WGS) entry which is preliminary data.</text>
</comment>
<feature type="transmembrane region" description="Helical" evidence="1">
    <location>
        <begin position="49"/>
        <end position="68"/>
    </location>
</feature>
<evidence type="ECO:0000259" key="2">
    <source>
        <dbReference type="SMART" id="SM00563"/>
    </source>
</evidence>
<dbReference type="SUPFAM" id="SSF69593">
    <property type="entry name" value="Glycerol-3-phosphate (1)-acyltransferase"/>
    <property type="match status" value="1"/>
</dbReference>
<dbReference type="EMBL" id="CADEPM010000001">
    <property type="protein sequence ID" value="CAB3396995.1"/>
    <property type="molecule type" value="Genomic_DNA"/>
</dbReference>
<evidence type="ECO:0000256" key="1">
    <source>
        <dbReference type="SAM" id="Phobius"/>
    </source>
</evidence>
<feature type="transmembrane region" description="Helical" evidence="1">
    <location>
        <begin position="333"/>
        <end position="351"/>
    </location>
</feature>
<dbReference type="GO" id="GO:0005783">
    <property type="term" value="C:endoplasmic reticulum"/>
    <property type="evidence" value="ECO:0007669"/>
    <property type="project" value="TreeGrafter"/>
</dbReference>
<protein>
    <recommendedName>
        <fullName evidence="2">Phospholipid/glycerol acyltransferase domain-containing protein</fullName>
    </recommendedName>
</protein>
<feature type="transmembrane region" description="Helical" evidence="1">
    <location>
        <begin position="307"/>
        <end position="327"/>
    </location>
</feature>
<dbReference type="PANTHER" id="PTHR10983:SF16">
    <property type="entry name" value="LYSOCARDIOLIPIN ACYLTRANSFERASE 1"/>
    <property type="match status" value="1"/>
</dbReference>
<feature type="domain" description="Phospholipid/glycerol acyltransferase" evidence="2">
    <location>
        <begin position="79"/>
        <end position="203"/>
    </location>
</feature>
<dbReference type="Proteomes" id="UP000494206">
    <property type="component" value="Unassembled WGS sequence"/>
</dbReference>
<dbReference type="GO" id="GO:0036149">
    <property type="term" value="P:phosphatidylinositol acyl-chain remodeling"/>
    <property type="evidence" value="ECO:0007669"/>
    <property type="project" value="TreeGrafter"/>
</dbReference>
<accession>A0A8S1EAB4</accession>
<keyword evidence="1" id="KW-0472">Membrane</keyword>
<name>A0A8S1EAB4_9PELO</name>
<evidence type="ECO:0000313" key="4">
    <source>
        <dbReference type="Proteomes" id="UP000494206"/>
    </source>
</evidence>
<proteinExistence type="predicted"/>
<dbReference type="SMART" id="SM00563">
    <property type="entry name" value="PlsC"/>
    <property type="match status" value="1"/>
</dbReference>
<dbReference type="Pfam" id="PF01553">
    <property type="entry name" value="Acyltransferase"/>
    <property type="match status" value="1"/>
</dbReference>
<dbReference type="GO" id="GO:0016746">
    <property type="term" value="F:acyltransferase activity"/>
    <property type="evidence" value="ECO:0007669"/>
    <property type="project" value="InterPro"/>
</dbReference>
<evidence type="ECO:0000313" key="3">
    <source>
        <dbReference type="EMBL" id="CAB3396995.1"/>
    </source>
</evidence>
<gene>
    <name evidence="3" type="ORF">CBOVIS_LOCUS472</name>
</gene>
<dbReference type="OrthoDB" id="186786at2759"/>
<keyword evidence="1" id="KW-0812">Transmembrane</keyword>
<feature type="transmembrane region" description="Helical" evidence="1">
    <location>
        <begin position="7"/>
        <end position="29"/>
    </location>
</feature>
<dbReference type="InterPro" id="IPR002123">
    <property type="entry name" value="Plipid/glycerol_acylTrfase"/>
</dbReference>